<evidence type="ECO:0000313" key="1">
    <source>
        <dbReference type="EMBL" id="GAX87820.1"/>
    </source>
</evidence>
<proteinExistence type="predicted"/>
<gene>
    <name evidence="1" type="ORF">LNAT_P1117</name>
</gene>
<keyword evidence="2" id="KW-1185">Reference proteome</keyword>
<sequence>MRKILIILFFIAGLFANELVITKYLENKPKISVQFNGDKNVLKILDMDLKVLDHFNYKYNDENASFKVDFEYKNNNLTVRYFSGNNLLQTHIYKSNTYAFFPFLVHKAVYDLNKYFNLPDAKFLIRKVIYSMLVAPKQANIYISDYTLSYKKRLISGGLNIFPKWADEKQREIYYTKLGKYATIYKYNIYTGKKEKILSSPGLAIVSDVHENKILITLAPQGLPDIYEYDTVTKKLIRLTKYSGIDVSGKFWGNKIAFVSDRYGIPFVFSKDLNTGKTIRVLYQGKNQIGVDTFKNLLVVSVRETNKEFGENTFNLFLINKNDDSLKRLTFGGQNMYANFSVDGNSIMFIKREHFFSKIGIIRLKENKVFYYKLPKILQSFDW</sequence>
<dbReference type="EMBL" id="BDME01000002">
    <property type="protein sequence ID" value="GAX87820.1"/>
    <property type="molecule type" value="Genomic_DNA"/>
</dbReference>
<organism evidence="1 2">
    <name type="scientific">Lebetimonas natsushimae</name>
    <dbReference type="NCBI Taxonomy" id="1936991"/>
    <lineage>
        <taxon>Bacteria</taxon>
        <taxon>Pseudomonadati</taxon>
        <taxon>Campylobacterota</taxon>
        <taxon>Epsilonproteobacteria</taxon>
        <taxon>Nautiliales</taxon>
        <taxon>Nautiliaceae</taxon>
        <taxon>Lebetimonas</taxon>
    </lineage>
</organism>
<reference evidence="1 2" key="1">
    <citation type="journal article" date="2017" name="Syst. Appl. Microbiol.">
        <title>Lebetimonas natsushimae sp. nov., a novel strictly anaerobic, moderately thermophilic chemoautotroph isolated from a deep-sea hydrothermal vent polychaete nest in the Mid-Okinawa Trough.</title>
        <authorList>
            <person name="Nagata R."/>
            <person name="Takaki Y."/>
            <person name="Tame A."/>
            <person name="Nunoura T."/>
            <person name="Muto H."/>
            <person name="Mino S."/>
            <person name="Sawayama S."/>
            <person name="Takai K."/>
            <person name="Nakagawa S."/>
        </authorList>
    </citation>
    <scope>NUCLEOTIDE SEQUENCE [LARGE SCALE GENOMIC DNA]</scope>
    <source>
        <strain evidence="1 2">HS1857</strain>
    </source>
</reference>
<dbReference type="Proteomes" id="UP000217944">
    <property type="component" value="Unassembled WGS sequence"/>
</dbReference>
<protein>
    <submittedName>
        <fullName evidence="1">TolB protein</fullName>
    </submittedName>
</protein>
<comment type="caution">
    <text evidence="1">The sequence shown here is derived from an EMBL/GenBank/DDBJ whole genome shotgun (WGS) entry which is preliminary data.</text>
</comment>
<dbReference type="OrthoDB" id="9815657at2"/>
<dbReference type="Gene3D" id="2.120.10.30">
    <property type="entry name" value="TolB, C-terminal domain"/>
    <property type="match status" value="1"/>
</dbReference>
<dbReference type="PANTHER" id="PTHR36842">
    <property type="entry name" value="PROTEIN TOLB HOMOLOG"/>
    <property type="match status" value="1"/>
</dbReference>
<name>A0A292YFN0_9BACT</name>
<dbReference type="RefSeq" id="WP_096259284.1">
    <property type="nucleotide sequence ID" value="NZ_BDME01000002.1"/>
</dbReference>
<dbReference type="PANTHER" id="PTHR36842:SF1">
    <property type="entry name" value="PROTEIN TOLB"/>
    <property type="match status" value="1"/>
</dbReference>
<evidence type="ECO:0000313" key="2">
    <source>
        <dbReference type="Proteomes" id="UP000217944"/>
    </source>
</evidence>
<dbReference type="AlphaFoldDB" id="A0A292YFN0"/>
<dbReference type="SUPFAM" id="SSF69304">
    <property type="entry name" value="Tricorn protease N-terminal domain"/>
    <property type="match status" value="1"/>
</dbReference>
<dbReference type="InterPro" id="IPR011042">
    <property type="entry name" value="6-blade_b-propeller_TolB-like"/>
</dbReference>
<accession>A0A292YFN0</accession>